<protein>
    <submittedName>
        <fullName evidence="1">Uncharacterized protein</fullName>
    </submittedName>
</protein>
<gene>
    <name evidence="1" type="ORF">L6452_14817</name>
</gene>
<organism evidence="1 2">
    <name type="scientific">Arctium lappa</name>
    <name type="common">Greater burdock</name>
    <name type="synonym">Lappa major</name>
    <dbReference type="NCBI Taxonomy" id="4217"/>
    <lineage>
        <taxon>Eukaryota</taxon>
        <taxon>Viridiplantae</taxon>
        <taxon>Streptophyta</taxon>
        <taxon>Embryophyta</taxon>
        <taxon>Tracheophyta</taxon>
        <taxon>Spermatophyta</taxon>
        <taxon>Magnoliopsida</taxon>
        <taxon>eudicotyledons</taxon>
        <taxon>Gunneridae</taxon>
        <taxon>Pentapetalae</taxon>
        <taxon>asterids</taxon>
        <taxon>campanulids</taxon>
        <taxon>Asterales</taxon>
        <taxon>Asteraceae</taxon>
        <taxon>Carduoideae</taxon>
        <taxon>Cardueae</taxon>
        <taxon>Arctiinae</taxon>
        <taxon>Arctium</taxon>
    </lineage>
</organism>
<reference evidence="2" key="1">
    <citation type="journal article" date="2022" name="Mol. Ecol. Resour.">
        <title>The genomes of chicory, endive, great burdock and yacon provide insights into Asteraceae palaeo-polyploidization history and plant inulin production.</title>
        <authorList>
            <person name="Fan W."/>
            <person name="Wang S."/>
            <person name="Wang H."/>
            <person name="Wang A."/>
            <person name="Jiang F."/>
            <person name="Liu H."/>
            <person name="Zhao H."/>
            <person name="Xu D."/>
            <person name="Zhang Y."/>
        </authorList>
    </citation>
    <scope>NUCLEOTIDE SEQUENCE [LARGE SCALE GENOMIC DNA]</scope>
    <source>
        <strain evidence="2">cv. Niubang</strain>
    </source>
</reference>
<comment type="caution">
    <text evidence="1">The sequence shown here is derived from an EMBL/GenBank/DDBJ whole genome shotgun (WGS) entry which is preliminary data.</text>
</comment>
<proteinExistence type="predicted"/>
<keyword evidence="2" id="KW-1185">Reference proteome</keyword>
<sequence length="471" mass="53388">MLSGLSYSYREDFLDNNSKTNIAEINEVVEAQLRHLTKTFLGSTWVANGVVERSDLRTLSQTKMMVQLAESDSVNVLSTYFSYVEKLKDVVSFTGENATPSNVECKSVDLKRDFDEVYDADDAMKGVIKGLCGDKRSTKDLGYLKKMSRQLGCDPNKETYFILVDGLCEDGSYIETRQVMEKMLVNLYWPNSDTFGRVIRGICLMGRPYELTTWLEEMVSHETFLRGLRSLVLLFMIQLMLSATPPSNKRRYSLSSNGMTSTNSSTIEKTSSIMKLSSGQHRLRRKTVNVSDIPTIDLTSDEELNDEQQPGDIIAGISQDYLDHGDQTVICELCHAKLWRDEALRGRRCGMKTSYSLYCLYGKVELSKEKEMPTNYANLFRCNEFRQLLGPLTNEQRGVYDDIITTVQNNQGGVFFVYGYGGTGGRTSHSCFQIPLILNEDSLCYIKPDSDVAKLIKKTRLIKWDEAPMVH</sequence>
<accession>A0ACB9CM01</accession>
<dbReference type="Proteomes" id="UP001055879">
    <property type="component" value="Linkage Group LG04"/>
</dbReference>
<dbReference type="EMBL" id="CM042050">
    <property type="protein sequence ID" value="KAI3735322.1"/>
    <property type="molecule type" value="Genomic_DNA"/>
</dbReference>
<name>A0ACB9CM01_ARCLA</name>
<reference evidence="1 2" key="2">
    <citation type="journal article" date="2022" name="Mol. Ecol. Resour.">
        <title>The genomes of chicory, endive, great burdock and yacon provide insights into Asteraceae paleo-polyploidization history and plant inulin production.</title>
        <authorList>
            <person name="Fan W."/>
            <person name="Wang S."/>
            <person name="Wang H."/>
            <person name="Wang A."/>
            <person name="Jiang F."/>
            <person name="Liu H."/>
            <person name="Zhao H."/>
            <person name="Xu D."/>
            <person name="Zhang Y."/>
        </authorList>
    </citation>
    <scope>NUCLEOTIDE SEQUENCE [LARGE SCALE GENOMIC DNA]</scope>
    <source>
        <strain evidence="2">cv. Niubang</strain>
    </source>
</reference>
<evidence type="ECO:0000313" key="1">
    <source>
        <dbReference type="EMBL" id="KAI3735322.1"/>
    </source>
</evidence>
<evidence type="ECO:0000313" key="2">
    <source>
        <dbReference type="Proteomes" id="UP001055879"/>
    </source>
</evidence>